<feature type="domain" description="EF-hand" evidence="6">
    <location>
        <begin position="98"/>
        <end position="133"/>
    </location>
</feature>
<dbReference type="Pfam" id="PF13499">
    <property type="entry name" value="EF-hand_7"/>
    <property type="match status" value="2"/>
</dbReference>
<evidence type="ECO:0000313" key="7">
    <source>
        <dbReference type="EMBL" id="OQR87758.1"/>
    </source>
</evidence>
<dbReference type="InterPro" id="IPR011992">
    <property type="entry name" value="EF-hand-dom_pair"/>
</dbReference>
<evidence type="ECO:0000256" key="4">
    <source>
        <dbReference type="ARBA" id="ARBA00022837"/>
    </source>
</evidence>
<dbReference type="EMBL" id="JNBR01001424">
    <property type="protein sequence ID" value="OQR87758.1"/>
    <property type="molecule type" value="Genomic_DNA"/>
</dbReference>
<keyword evidence="8" id="KW-1185">Reference proteome</keyword>
<keyword evidence="4" id="KW-0106">Calcium</keyword>
<name>A0A1V9YPQ3_ACHHY</name>
<keyword evidence="5" id="KW-0206">Cytoskeleton</keyword>
<dbReference type="SUPFAM" id="SSF47473">
    <property type="entry name" value="EF-hand"/>
    <property type="match status" value="1"/>
</dbReference>
<comment type="similarity">
    <text evidence="2">Belongs to the centrin family.</text>
</comment>
<organism evidence="7 8">
    <name type="scientific">Achlya hypogyna</name>
    <name type="common">Oomycete</name>
    <name type="synonym">Protoachlya hypogyna</name>
    <dbReference type="NCBI Taxonomy" id="1202772"/>
    <lineage>
        <taxon>Eukaryota</taxon>
        <taxon>Sar</taxon>
        <taxon>Stramenopiles</taxon>
        <taxon>Oomycota</taxon>
        <taxon>Saprolegniomycetes</taxon>
        <taxon>Saprolegniales</taxon>
        <taxon>Achlyaceae</taxon>
        <taxon>Achlya</taxon>
    </lineage>
</organism>
<dbReference type="Proteomes" id="UP000243579">
    <property type="component" value="Unassembled WGS sequence"/>
</dbReference>
<protein>
    <recommendedName>
        <fullName evidence="6">EF-hand domain-containing protein</fullName>
    </recommendedName>
</protein>
<dbReference type="InterPro" id="IPR002048">
    <property type="entry name" value="EF_hand_dom"/>
</dbReference>
<feature type="domain" description="EF-hand" evidence="6">
    <location>
        <begin position="162"/>
        <end position="191"/>
    </location>
</feature>
<dbReference type="SMART" id="SM00054">
    <property type="entry name" value="EFh"/>
    <property type="match status" value="4"/>
</dbReference>
<dbReference type="InterPro" id="IPR050230">
    <property type="entry name" value="CALM/Myosin/TropC-like"/>
</dbReference>
<comment type="caution">
    <text evidence="7">The sequence shown here is derived from an EMBL/GenBank/DDBJ whole genome shotgun (WGS) entry which is preliminary data.</text>
</comment>
<reference evidence="7 8" key="1">
    <citation type="journal article" date="2014" name="Genome Biol. Evol.">
        <title>The secreted proteins of Achlya hypogyna and Thraustotheca clavata identify the ancestral oomycete secretome and reveal gene acquisitions by horizontal gene transfer.</title>
        <authorList>
            <person name="Misner I."/>
            <person name="Blouin N."/>
            <person name="Leonard G."/>
            <person name="Richards T.A."/>
            <person name="Lane C.E."/>
        </authorList>
    </citation>
    <scope>NUCLEOTIDE SEQUENCE [LARGE SCALE GENOMIC DNA]</scope>
    <source>
        <strain evidence="7 8">ATCC 48635</strain>
    </source>
</reference>
<feature type="domain" description="EF-hand" evidence="6">
    <location>
        <begin position="61"/>
        <end position="96"/>
    </location>
</feature>
<evidence type="ECO:0000313" key="8">
    <source>
        <dbReference type="Proteomes" id="UP000243579"/>
    </source>
</evidence>
<dbReference type="PANTHER" id="PTHR23048">
    <property type="entry name" value="MYOSIN LIGHT CHAIN 1, 3"/>
    <property type="match status" value="1"/>
</dbReference>
<keyword evidence="3" id="KW-0677">Repeat</keyword>
<gene>
    <name evidence="7" type="ORF">ACHHYP_08079</name>
</gene>
<dbReference type="GO" id="GO:0016460">
    <property type="term" value="C:myosin II complex"/>
    <property type="evidence" value="ECO:0007669"/>
    <property type="project" value="TreeGrafter"/>
</dbReference>
<comment type="subcellular location">
    <subcellularLocation>
        <location evidence="1">Cytoplasm</location>
        <location evidence="1">Cytoskeleton</location>
    </subcellularLocation>
</comment>
<evidence type="ECO:0000256" key="3">
    <source>
        <dbReference type="ARBA" id="ARBA00022737"/>
    </source>
</evidence>
<evidence type="ECO:0000256" key="2">
    <source>
        <dbReference type="ARBA" id="ARBA00005253"/>
    </source>
</evidence>
<evidence type="ECO:0000256" key="5">
    <source>
        <dbReference type="ARBA" id="ARBA00023212"/>
    </source>
</evidence>
<dbReference type="PROSITE" id="PS50222">
    <property type="entry name" value="EF_HAND_2"/>
    <property type="match status" value="4"/>
</dbReference>
<dbReference type="PROSITE" id="PS00018">
    <property type="entry name" value="EF_HAND_1"/>
    <property type="match status" value="2"/>
</dbReference>
<dbReference type="Gene3D" id="1.10.238.10">
    <property type="entry name" value="EF-hand"/>
    <property type="match status" value="2"/>
</dbReference>
<keyword evidence="5" id="KW-0963">Cytoplasm</keyword>
<evidence type="ECO:0000259" key="6">
    <source>
        <dbReference type="PROSITE" id="PS50222"/>
    </source>
</evidence>
<sequence length="191" mass="22160">MLRREVLGGNKLLVRRKPRQELSDEQKKELMEAFELFDINKSGTVDHYELKVMMRALGFDIKKSEVTKLVDEVDIHRSGRVHLEDFLEIMRRKITSRDPDEEILKAFDLFDDDQSGQITLKALNHCPTNMRRIAKEMGETLSDDELQVDAHHADKVASYGPQAMIDEFDTNQDGSISREEFLQIMKESSVY</sequence>
<dbReference type="InterPro" id="IPR018247">
    <property type="entry name" value="EF_Hand_1_Ca_BS"/>
</dbReference>
<dbReference type="CDD" id="cd00051">
    <property type="entry name" value="EFh"/>
    <property type="match status" value="2"/>
</dbReference>
<dbReference type="PANTHER" id="PTHR23048:SF59">
    <property type="entry name" value="EF-HAND SUPERFAMILY PROTEIN"/>
    <property type="match status" value="1"/>
</dbReference>
<evidence type="ECO:0000256" key="1">
    <source>
        <dbReference type="ARBA" id="ARBA00004245"/>
    </source>
</evidence>
<dbReference type="OrthoDB" id="26525at2759"/>
<dbReference type="STRING" id="1202772.A0A1V9YPQ3"/>
<proteinExistence type="inferred from homology"/>
<accession>A0A1V9YPQ3</accession>
<dbReference type="AlphaFoldDB" id="A0A1V9YPQ3"/>
<dbReference type="GO" id="GO:0005509">
    <property type="term" value="F:calcium ion binding"/>
    <property type="evidence" value="ECO:0007669"/>
    <property type="project" value="InterPro"/>
</dbReference>
<dbReference type="FunFam" id="1.10.238.10:FF:000003">
    <property type="entry name" value="Calmodulin A"/>
    <property type="match status" value="1"/>
</dbReference>
<feature type="domain" description="EF-hand" evidence="6">
    <location>
        <begin position="25"/>
        <end position="60"/>
    </location>
</feature>